<keyword evidence="1" id="KW-0812">Transmembrane</keyword>
<dbReference type="GeneID" id="9617553"/>
<dbReference type="KEGG" id="vcn:VOLCADRAFT_90961"/>
<dbReference type="RefSeq" id="XP_002950510.1">
    <property type="nucleotide sequence ID" value="XM_002950464.1"/>
</dbReference>
<organism evidence="3">
    <name type="scientific">Volvox carteri f. nagariensis</name>
    <dbReference type="NCBI Taxonomy" id="3068"/>
    <lineage>
        <taxon>Eukaryota</taxon>
        <taxon>Viridiplantae</taxon>
        <taxon>Chlorophyta</taxon>
        <taxon>core chlorophytes</taxon>
        <taxon>Chlorophyceae</taxon>
        <taxon>CS clade</taxon>
        <taxon>Chlamydomonadales</taxon>
        <taxon>Volvocaceae</taxon>
        <taxon>Volvox</taxon>
    </lineage>
</organism>
<dbReference type="STRING" id="3068.D8TVU4"/>
<feature type="transmembrane region" description="Helical" evidence="1">
    <location>
        <begin position="28"/>
        <end position="50"/>
    </location>
</feature>
<keyword evidence="1" id="KW-0472">Membrane</keyword>
<evidence type="ECO:0000256" key="1">
    <source>
        <dbReference type="SAM" id="Phobius"/>
    </source>
</evidence>
<dbReference type="Proteomes" id="UP000001058">
    <property type="component" value="Unassembled WGS sequence"/>
</dbReference>
<evidence type="ECO:0000313" key="3">
    <source>
        <dbReference type="Proteomes" id="UP000001058"/>
    </source>
</evidence>
<keyword evidence="1" id="KW-1133">Transmembrane helix</keyword>
<accession>D8TVU4</accession>
<reference evidence="2 3" key="1">
    <citation type="journal article" date="2010" name="Science">
        <title>Genomic analysis of organismal complexity in the multicellular green alga Volvox carteri.</title>
        <authorList>
            <person name="Prochnik S.E."/>
            <person name="Umen J."/>
            <person name="Nedelcu A.M."/>
            <person name="Hallmann A."/>
            <person name="Miller S.M."/>
            <person name="Nishii I."/>
            <person name="Ferris P."/>
            <person name="Kuo A."/>
            <person name="Mitros T."/>
            <person name="Fritz-Laylin L.K."/>
            <person name="Hellsten U."/>
            <person name="Chapman J."/>
            <person name="Simakov O."/>
            <person name="Rensing S.A."/>
            <person name="Terry A."/>
            <person name="Pangilinan J."/>
            <person name="Kapitonov V."/>
            <person name="Jurka J."/>
            <person name="Salamov A."/>
            <person name="Shapiro H."/>
            <person name="Schmutz J."/>
            <person name="Grimwood J."/>
            <person name="Lindquist E."/>
            <person name="Lucas S."/>
            <person name="Grigoriev I.V."/>
            <person name="Schmitt R."/>
            <person name="Kirk D."/>
            <person name="Rokhsar D.S."/>
        </authorList>
    </citation>
    <scope>NUCLEOTIDE SEQUENCE [LARGE SCALE GENOMIC DNA]</scope>
    <source>
        <strain evidence="3">f. Nagariensis / Eve</strain>
    </source>
</reference>
<dbReference type="OrthoDB" id="558275at2759"/>
<gene>
    <name evidence="2" type="ORF">VOLCADRAFT_90961</name>
</gene>
<evidence type="ECO:0000313" key="2">
    <source>
        <dbReference type="EMBL" id="EFJ48256.1"/>
    </source>
</evidence>
<name>D8TVU4_VOLCA</name>
<dbReference type="AlphaFoldDB" id="D8TVU4"/>
<dbReference type="InParanoid" id="D8TVU4"/>
<protein>
    <submittedName>
        <fullName evidence="2">Uncharacterized protein</fullName>
    </submittedName>
</protein>
<proteinExistence type="predicted"/>
<keyword evidence="3" id="KW-1185">Reference proteome</keyword>
<sequence length="155" mass="16809">MAFHAVAKRLIANCTAIWRIIRAFPATLLWPLFVLGLVLGLGTWGVTRIGRVEENSAKSRASSLALDTSIWFSQQLSVAIAPVQLMAAIVQYNPQYNVVQSVFAGLAPVLMEQVPLRTIKQLEYVPGGVIADIYPLEGNNGGAAGVDLFNCEPDR</sequence>
<dbReference type="EMBL" id="GL378340">
    <property type="protein sequence ID" value="EFJ48256.1"/>
    <property type="molecule type" value="Genomic_DNA"/>
</dbReference>